<proteinExistence type="predicted"/>
<dbReference type="Proteomes" id="UP000316476">
    <property type="component" value="Unassembled WGS sequence"/>
</dbReference>
<dbReference type="RefSeq" id="WP_146411263.1">
    <property type="nucleotide sequence ID" value="NZ_SJPZ01000001.1"/>
</dbReference>
<dbReference type="EMBL" id="SJPZ01000001">
    <property type="protein sequence ID" value="TWU65366.1"/>
    <property type="molecule type" value="Genomic_DNA"/>
</dbReference>
<accession>A0A5C6FST4</accession>
<organism evidence="2 3">
    <name type="scientific">Crateriforma conspicua</name>
    <dbReference type="NCBI Taxonomy" id="2527996"/>
    <lineage>
        <taxon>Bacteria</taxon>
        <taxon>Pseudomonadati</taxon>
        <taxon>Planctomycetota</taxon>
        <taxon>Planctomycetia</taxon>
        <taxon>Planctomycetales</taxon>
        <taxon>Planctomycetaceae</taxon>
        <taxon>Crateriforma</taxon>
    </lineage>
</organism>
<reference evidence="2 3" key="1">
    <citation type="submission" date="2019-02" db="EMBL/GenBank/DDBJ databases">
        <title>Deep-cultivation of Planctomycetes and their phenomic and genomic characterization uncovers novel biology.</title>
        <authorList>
            <person name="Wiegand S."/>
            <person name="Jogler M."/>
            <person name="Boedeker C."/>
            <person name="Pinto D."/>
            <person name="Vollmers J."/>
            <person name="Rivas-Marin E."/>
            <person name="Kohn T."/>
            <person name="Peeters S.H."/>
            <person name="Heuer A."/>
            <person name="Rast P."/>
            <person name="Oberbeckmann S."/>
            <person name="Bunk B."/>
            <person name="Jeske O."/>
            <person name="Meyerdierks A."/>
            <person name="Storesund J.E."/>
            <person name="Kallscheuer N."/>
            <person name="Luecker S."/>
            <person name="Lage O.M."/>
            <person name="Pohl T."/>
            <person name="Merkel B.J."/>
            <person name="Hornburger P."/>
            <person name="Mueller R.-W."/>
            <person name="Bruemmer F."/>
            <person name="Labrenz M."/>
            <person name="Spormann A.M."/>
            <person name="Op Den Camp H."/>
            <person name="Overmann J."/>
            <person name="Amann R."/>
            <person name="Jetten M.S.M."/>
            <person name="Mascher T."/>
            <person name="Medema M.H."/>
            <person name="Devos D.P."/>
            <person name="Kaster A.-K."/>
            <person name="Ovreas L."/>
            <person name="Rohde M."/>
            <person name="Galperin M.Y."/>
            <person name="Jogler C."/>
        </authorList>
    </citation>
    <scope>NUCLEOTIDE SEQUENCE [LARGE SCALE GENOMIC DNA]</scope>
    <source>
        <strain evidence="2 3">V7</strain>
    </source>
</reference>
<evidence type="ECO:0000313" key="2">
    <source>
        <dbReference type="EMBL" id="TWU65366.1"/>
    </source>
</evidence>
<dbReference type="OrthoDB" id="9810539at2"/>
<dbReference type="AlphaFoldDB" id="A0A5C6FST4"/>
<protein>
    <submittedName>
        <fullName evidence="2">Uncharacterized protein</fullName>
    </submittedName>
</protein>
<gene>
    <name evidence="2" type="ORF">V7x_09130</name>
</gene>
<feature type="region of interest" description="Disordered" evidence="1">
    <location>
        <begin position="1"/>
        <end position="28"/>
    </location>
</feature>
<evidence type="ECO:0000313" key="3">
    <source>
        <dbReference type="Proteomes" id="UP000316476"/>
    </source>
</evidence>
<evidence type="ECO:0000256" key="1">
    <source>
        <dbReference type="SAM" id="MobiDB-lite"/>
    </source>
</evidence>
<sequence length="82" mass="9040">MDDPQPRLDLTNTPNQGRQKAAEDTPQSKPFLGIRFECCRTYGRIYLNDSGTAYDGACPKCRRRVRVPVGPGGSSSRFFSAG</sequence>
<comment type="caution">
    <text evidence="2">The sequence shown here is derived from an EMBL/GenBank/DDBJ whole genome shotgun (WGS) entry which is preliminary data.</text>
</comment>
<name>A0A5C6FST4_9PLAN</name>